<sequence length="122" mass="13730">MGWLWLDTRVLLADEGPVPIDLYCHEMLPSDSDSEGEPGPSQPVNQPNQRPWPPADTGRGGGLPTEEADEHYYGYRLFTCLHCGEILSPSEVLNSGWLDIWAMLGCCYICQVLGAYNWWEDE</sequence>
<reference evidence="2" key="1">
    <citation type="submission" date="2019-07" db="EMBL/GenBank/DDBJ databases">
        <authorList>
            <person name="Agius J.E."/>
            <person name="Eden J.-S."/>
            <person name="Phalen D.N."/>
        </authorList>
    </citation>
    <scope>NUCLEOTIDE SEQUENCE</scope>
</reference>
<protein>
    <submittedName>
        <fullName evidence="2">E7</fullName>
    </submittedName>
</protein>
<name>A0A649Z0M0_9PAPI</name>
<evidence type="ECO:0000313" key="3">
    <source>
        <dbReference type="Proteomes" id="UP001237774"/>
    </source>
</evidence>
<dbReference type="EMBL" id="MN194600">
    <property type="protein sequence ID" value="QGM48361.1"/>
    <property type="molecule type" value="Genomic_DNA"/>
</dbReference>
<evidence type="ECO:0000256" key="1">
    <source>
        <dbReference type="SAM" id="MobiDB-lite"/>
    </source>
</evidence>
<dbReference type="Proteomes" id="UP001237774">
    <property type="component" value="Segment"/>
</dbReference>
<evidence type="ECO:0000313" key="2">
    <source>
        <dbReference type="EMBL" id="QGM48361.1"/>
    </source>
</evidence>
<feature type="region of interest" description="Disordered" evidence="1">
    <location>
        <begin position="26"/>
        <end position="66"/>
    </location>
</feature>
<accession>A0A649Z0M0</accession>
<proteinExistence type="predicted"/>
<organism evidence="2 3">
    <name type="scientific">Hemidactylus frenatus papillomavirus 2</name>
    <dbReference type="NCBI Taxonomy" id="2670336"/>
    <lineage>
        <taxon>Viruses</taxon>
        <taxon>Monodnaviria</taxon>
        <taxon>Shotokuvirae</taxon>
        <taxon>Cossaviricota</taxon>
        <taxon>Papovaviricetes</taxon>
        <taxon>Zurhausenvirales</taxon>
        <taxon>Papillomaviridae</taxon>
    </lineage>
</organism>